<evidence type="ECO:0000256" key="7">
    <source>
        <dbReference type="ARBA" id="ARBA00022962"/>
    </source>
</evidence>
<feature type="active site" evidence="11">
    <location>
        <position position="353"/>
    </location>
</feature>
<dbReference type="InterPro" id="IPR017926">
    <property type="entry name" value="GATASE"/>
</dbReference>
<dbReference type="PRINTS" id="PR00099">
    <property type="entry name" value="CPSGATASE"/>
</dbReference>
<feature type="active site" evidence="11">
    <location>
        <position position="355"/>
    </location>
</feature>
<keyword evidence="11" id="KW-0055">Arginine biosynthesis</keyword>
<dbReference type="NCBIfam" id="TIGR01368">
    <property type="entry name" value="CPSaseIIsmall"/>
    <property type="match status" value="1"/>
</dbReference>
<dbReference type="PANTHER" id="PTHR43418">
    <property type="entry name" value="MULTIFUNCTIONAL TRYPTOPHAN BIOSYNTHESIS PROTEIN-RELATED"/>
    <property type="match status" value="1"/>
</dbReference>
<evidence type="ECO:0000256" key="9">
    <source>
        <dbReference type="ARBA" id="ARBA00048816"/>
    </source>
</evidence>
<accession>A0A7W0C755</accession>
<feature type="binding site" evidence="11">
    <location>
        <position position="269"/>
    </location>
    <ligand>
        <name>L-glutamine</name>
        <dbReference type="ChEBI" id="CHEBI:58359"/>
    </ligand>
</feature>
<comment type="similarity">
    <text evidence="3 11">Belongs to the CarA family.</text>
</comment>
<dbReference type="RefSeq" id="WP_181550018.1">
    <property type="nucleotide sequence ID" value="NZ_JACDUS010000001.1"/>
</dbReference>
<dbReference type="GO" id="GO:0044205">
    <property type="term" value="P:'de novo' UMP biosynthetic process"/>
    <property type="evidence" value="ECO:0007669"/>
    <property type="project" value="UniProtKB-UniRule"/>
</dbReference>
<dbReference type="AlphaFoldDB" id="A0A7W0C755"/>
<dbReference type="GO" id="GO:0006541">
    <property type="term" value="P:glutamine metabolic process"/>
    <property type="evidence" value="ECO:0007669"/>
    <property type="project" value="InterPro"/>
</dbReference>
<dbReference type="InterPro" id="IPR035686">
    <property type="entry name" value="CPSase_GATase1"/>
</dbReference>
<dbReference type="GO" id="GO:0006526">
    <property type="term" value="P:L-arginine biosynthetic process"/>
    <property type="evidence" value="ECO:0007669"/>
    <property type="project" value="UniProtKB-UniRule"/>
</dbReference>
<dbReference type="PRINTS" id="PR00096">
    <property type="entry name" value="GATASE"/>
</dbReference>
<dbReference type="HAMAP" id="MF_01209">
    <property type="entry name" value="CPSase_S_chain"/>
    <property type="match status" value="1"/>
</dbReference>
<dbReference type="InterPro" id="IPR050472">
    <property type="entry name" value="Anth_synth/Amidotransfase"/>
</dbReference>
<dbReference type="EMBL" id="JACDUS010000001">
    <property type="protein sequence ID" value="MBA2880377.1"/>
    <property type="molecule type" value="Genomic_DNA"/>
</dbReference>
<reference evidence="13 14" key="1">
    <citation type="submission" date="2020-07" db="EMBL/GenBank/DDBJ databases">
        <title>Genomic Encyclopedia of Type Strains, Phase IV (KMG-IV): sequencing the most valuable type-strain genomes for metagenomic binning, comparative biology and taxonomic classification.</title>
        <authorList>
            <person name="Goeker M."/>
        </authorList>
    </citation>
    <scope>NUCLEOTIDE SEQUENCE [LARGE SCALE GENOMIC DNA]</scope>
    <source>
        <strain evidence="13 14">DSM 17721</strain>
    </source>
</reference>
<keyword evidence="11" id="KW-0028">Amino-acid biosynthesis</keyword>
<comment type="catalytic activity">
    <reaction evidence="10 11">
        <text>L-glutamine + H2O = L-glutamate + NH4(+)</text>
        <dbReference type="Rhea" id="RHEA:15889"/>
        <dbReference type="ChEBI" id="CHEBI:15377"/>
        <dbReference type="ChEBI" id="CHEBI:28938"/>
        <dbReference type="ChEBI" id="CHEBI:29985"/>
        <dbReference type="ChEBI" id="CHEBI:58359"/>
    </reaction>
</comment>
<feature type="domain" description="Carbamoyl-phosphate synthase small subunit N-terminal" evidence="12">
    <location>
        <begin position="1"/>
        <end position="131"/>
    </location>
</feature>
<dbReference type="NCBIfam" id="NF009475">
    <property type="entry name" value="PRK12838.1"/>
    <property type="match status" value="1"/>
</dbReference>
<dbReference type="SMART" id="SM01097">
    <property type="entry name" value="CPSase_sm_chain"/>
    <property type="match status" value="1"/>
</dbReference>
<dbReference type="PRINTS" id="PR00097">
    <property type="entry name" value="ANTSNTHASEII"/>
</dbReference>
<dbReference type="GO" id="GO:0006207">
    <property type="term" value="P:'de novo' pyrimidine nucleobase biosynthetic process"/>
    <property type="evidence" value="ECO:0007669"/>
    <property type="project" value="InterPro"/>
</dbReference>
<feature type="region of interest" description="CPSase" evidence="11">
    <location>
        <begin position="1"/>
        <end position="192"/>
    </location>
</feature>
<feature type="binding site" evidence="11">
    <location>
        <position position="313"/>
    </location>
    <ligand>
        <name>L-glutamine</name>
        <dbReference type="ChEBI" id="CHEBI:58359"/>
    </ligand>
</feature>
<comment type="caution">
    <text evidence="13">The sequence shown here is derived from an EMBL/GenBank/DDBJ whole genome shotgun (WGS) entry which is preliminary data.</text>
</comment>
<gene>
    <name evidence="11" type="primary">carA</name>
    <name evidence="13" type="ORF">HNR65_000684</name>
</gene>
<dbReference type="UniPathway" id="UPA00068">
    <property type="reaction ID" value="UER00171"/>
</dbReference>
<sequence>MKALLALEDGRAFACRSFTGPGEASGEMVFNTGMTGYQEILTDPSYRGQMVTMTYPLVGNYGVNAEDIESDRVQVGAFVIREYQDQYSNFRADQSLADYLRAHGVMGVDELDTRALTRHIRQAGAMRAFVSTHDTDPQSLSARARQIPPMEGQDLVCHVTAKKPYFWKNNRPVACDVSGPDQRFWGPKTDGFRVVALDYGVKYNILRCLENAGCQVLVLPADTPADAVKKLDPDGVFLSNGPGDPAPLSYAVETARQLIGYKPMFGICLGIQLLGQALGAKTFKLKFGHHGVNQPVQHLATGKVEITSQNHGFAVDPDTLDAKAVDITHMNLNDQTLEGFSHRQYPLFTVQYHPEAAPGPHDAGYLFNDFVRMIRDNQ</sequence>
<keyword evidence="14" id="KW-1185">Reference proteome</keyword>
<feature type="binding site" evidence="11">
    <location>
        <position position="243"/>
    </location>
    <ligand>
        <name>L-glutamine</name>
        <dbReference type="ChEBI" id="CHEBI:58359"/>
    </ligand>
</feature>
<dbReference type="Pfam" id="PF00117">
    <property type="entry name" value="GATase"/>
    <property type="match status" value="1"/>
</dbReference>
<comment type="catalytic activity">
    <reaction evidence="9 11">
        <text>hydrogencarbonate + L-glutamine + 2 ATP + H2O = carbamoyl phosphate + L-glutamate + 2 ADP + phosphate + 2 H(+)</text>
        <dbReference type="Rhea" id="RHEA:18633"/>
        <dbReference type="ChEBI" id="CHEBI:15377"/>
        <dbReference type="ChEBI" id="CHEBI:15378"/>
        <dbReference type="ChEBI" id="CHEBI:17544"/>
        <dbReference type="ChEBI" id="CHEBI:29985"/>
        <dbReference type="ChEBI" id="CHEBI:30616"/>
        <dbReference type="ChEBI" id="CHEBI:43474"/>
        <dbReference type="ChEBI" id="CHEBI:58228"/>
        <dbReference type="ChEBI" id="CHEBI:58359"/>
        <dbReference type="ChEBI" id="CHEBI:456216"/>
        <dbReference type="EC" id="6.3.5.5"/>
    </reaction>
</comment>
<dbReference type="Gene3D" id="3.50.30.20">
    <property type="entry name" value="Carbamoyl-phosphate synthase small subunit, N-terminal domain"/>
    <property type="match status" value="1"/>
</dbReference>
<name>A0A7W0C755_9BACT</name>
<protein>
    <recommendedName>
        <fullName evidence="11">Carbamoyl phosphate synthase small chain</fullName>
        <ecNumber evidence="11">6.3.5.5</ecNumber>
    </recommendedName>
    <alternativeName>
        <fullName evidence="11">Carbamoyl phosphate synthetase glutamine chain</fullName>
    </alternativeName>
</protein>
<evidence type="ECO:0000256" key="5">
    <source>
        <dbReference type="ARBA" id="ARBA00022741"/>
    </source>
</evidence>
<feature type="binding site" evidence="11">
    <location>
        <position position="272"/>
    </location>
    <ligand>
        <name>L-glutamine</name>
        <dbReference type="ChEBI" id="CHEBI:58359"/>
    </ligand>
</feature>
<evidence type="ECO:0000256" key="3">
    <source>
        <dbReference type="ARBA" id="ARBA00007800"/>
    </source>
</evidence>
<dbReference type="InterPro" id="IPR002474">
    <property type="entry name" value="CarbamoylP_synth_ssu_N"/>
</dbReference>
<dbReference type="InterPro" id="IPR036480">
    <property type="entry name" value="CarbP_synth_ssu_N_sf"/>
</dbReference>
<comment type="pathway">
    <text evidence="2 11">Amino-acid biosynthesis; L-arginine biosynthesis; carbamoyl phosphate from bicarbonate: step 1/1.</text>
</comment>
<evidence type="ECO:0000256" key="4">
    <source>
        <dbReference type="ARBA" id="ARBA00022598"/>
    </source>
</evidence>
<keyword evidence="4 11" id="KW-0436">Ligase</keyword>
<dbReference type="GO" id="GO:0005524">
    <property type="term" value="F:ATP binding"/>
    <property type="evidence" value="ECO:0007669"/>
    <property type="project" value="UniProtKB-UniRule"/>
</dbReference>
<evidence type="ECO:0000256" key="10">
    <source>
        <dbReference type="ARBA" id="ARBA00049285"/>
    </source>
</evidence>
<dbReference type="SUPFAM" id="SSF52021">
    <property type="entry name" value="Carbamoyl phosphate synthetase, small subunit N-terminal domain"/>
    <property type="match status" value="1"/>
</dbReference>
<feature type="binding site" evidence="11">
    <location>
        <position position="312"/>
    </location>
    <ligand>
        <name>L-glutamine</name>
        <dbReference type="ChEBI" id="CHEBI:58359"/>
    </ligand>
</feature>
<evidence type="ECO:0000256" key="6">
    <source>
        <dbReference type="ARBA" id="ARBA00022840"/>
    </source>
</evidence>
<proteinExistence type="inferred from homology"/>
<dbReference type="SUPFAM" id="SSF52317">
    <property type="entry name" value="Class I glutamine amidotransferase-like"/>
    <property type="match status" value="1"/>
</dbReference>
<dbReference type="InterPro" id="IPR006274">
    <property type="entry name" value="CarbamoylP_synth_ssu"/>
</dbReference>
<keyword evidence="7 11" id="KW-0315">Glutamine amidotransferase</keyword>
<dbReference type="FunFam" id="3.50.30.20:FF:000001">
    <property type="entry name" value="Carbamoyl-phosphate synthase small chain"/>
    <property type="match status" value="1"/>
</dbReference>
<evidence type="ECO:0000259" key="12">
    <source>
        <dbReference type="SMART" id="SM01097"/>
    </source>
</evidence>
<evidence type="ECO:0000313" key="14">
    <source>
        <dbReference type="Proteomes" id="UP000525298"/>
    </source>
</evidence>
<dbReference type="PANTHER" id="PTHR43418:SF7">
    <property type="entry name" value="CARBAMOYL-PHOSPHATE SYNTHASE SMALL CHAIN"/>
    <property type="match status" value="1"/>
</dbReference>
<keyword evidence="6 11" id="KW-0067">ATP-binding</keyword>
<feature type="binding site" evidence="11">
    <location>
        <position position="45"/>
    </location>
    <ligand>
        <name>L-glutamine</name>
        <dbReference type="ChEBI" id="CHEBI:58359"/>
    </ligand>
</feature>
<dbReference type="CDD" id="cd01744">
    <property type="entry name" value="GATase1_CPSase"/>
    <property type="match status" value="1"/>
</dbReference>
<evidence type="ECO:0000313" key="13">
    <source>
        <dbReference type="EMBL" id="MBA2880377.1"/>
    </source>
</evidence>
<evidence type="ECO:0000256" key="1">
    <source>
        <dbReference type="ARBA" id="ARBA00004812"/>
    </source>
</evidence>
<feature type="active site" description="Nucleophile" evidence="11">
    <location>
        <position position="268"/>
    </location>
</feature>
<dbReference type="GO" id="GO:0004088">
    <property type="term" value="F:carbamoyl-phosphate synthase (glutamine-hydrolyzing) activity"/>
    <property type="evidence" value="ECO:0007669"/>
    <property type="project" value="UniProtKB-UniRule"/>
</dbReference>
<comment type="function">
    <text evidence="11">Small subunit of the glutamine-dependent carbamoyl phosphate synthetase (CPSase). CPSase catalyzes the formation of carbamoyl phosphate from the ammonia moiety of glutamine, carbonate, and phosphate donated by ATP, constituting the first step of 2 biosynthetic pathways, one leading to arginine and/or urea and the other to pyrimidine nucleotides. The small subunit (glutamine amidotransferase) binds and cleaves glutamine to supply the large subunit with the substrate ammonia.</text>
</comment>
<evidence type="ECO:0000256" key="8">
    <source>
        <dbReference type="ARBA" id="ARBA00022975"/>
    </source>
</evidence>
<comment type="subunit">
    <text evidence="11">Composed of two chains; the small (or glutamine) chain promotes the hydrolysis of glutamine to ammonia, which is used by the large (or ammonia) chain to synthesize carbamoyl phosphate. Tetramer of heterodimers (alpha,beta)4.</text>
</comment>
<dbReference type="EC" id="6.3.5.5" evidence="11"/>
<feature type="binding site" evidence="11">
    <location>
        <position position="310"/>
    </location>
    <ligand>
        <name>L-glutamine</name>
        <dbReference type="ChEBI" id="CHEBI:58359"/>
    </ligand>
</feature>
<evidence type="ECO:0000256" key="11">
    <source>
        <dbReference type="HAMAP-Rule" id="MF_01209"/>
    </source>
</evidence>
<keyword evidence="5 11" id="KW-0547">Nucleotide-binding</keyword>
<dbReference type="Proteomes" id="UP000525298">
    <property type="component" value="Unassembled WGS sequence"/>
</dbReference>
<dbReference type="InterPro" id="IPR029062">
    <property type="entry name" value="Class_I_gatase-like"/>
</dbReference>
<evidence type="ECO:0000256" key="2">
    <source>
        <dbReference type="ARBA" id="ARBA00005077"/>
    </source>
</evidence>
<dbReference type="PROSITE" id="PS51273">
    <property type="entry name" value="GATASE_TYPE_1"/>
    <property type="match status" value="1"/>
</dbReference>
<dbReference type="Gene3D" id="3.40.50.880">
    <property type="match status" value="1"/>
</dbReference>
<feature type="binding site" evidence="11">
    <location>
        <position position="241"/>
    </location>
    <ligand>
        <name>L-glutamine</name>
        <dbReference type="ChEBI" id="CHEBI:58359"/>
    </ligand>
</feature>
<dbReference type="Pfam" id="PF00988">
    <property type="entry name" value="CPSase_sm_chain"/>
    <property type="match status" value="1"/>
</dbReference>
<keyword evidence="8 11" id="KW-0665">Pyrimidine biosynthesis</keyword>
<organism evidence="13 14">
    <name type="scientific">Desulfosalsimonas propionicica</name>
    <dbReference type="NCBI Taxonomy" id="332175"/>
    <lineage>
        <taxon>Bacteria</taxon>
        <taxon>Pseudomonadati</taxon>
        <taxon>Thermodesulfobacteriota</taxon>
        <taxon>Desulfobacteria</taxon>
        <taxon>Desulfobacterales</taxon>
        <taxon>Desulfosalsimonadaceae</taxon>
        <taxon>Desulfosalsimonas</taxon>
    </lineage>
</organism>
<comment type="pathway">
    <text evidence="1 11">Pyrimidine metabolism; UMP biosynthesis via de novo pathway; (S)-dihydroorotate from bicarbonate: step 1/3.</text>
</comment>
<dbReference type="UniPathway" id="UPA00070">
    <property type="reaction ID" value="UER00115"/>
</dbReference>